<keyword evidence="1" id="KW-0812">Transmembrane</keyword>
<keyword evidence="3" id="KW-1185">Reference proteome</keyword>
<evidence type="ECO:0000313" key="2">
    <source>
        <dbReference type="EMBL" id="KAF2024353.1"/>
    </source>
</evidence>
<dbReference type="PANTHER" id="PTHR37919:SF2">
    <property type="entry name" value="EXPERA DOMAIN-CONTAINING PROTEIN"/>
    <property type="match status" value="1"/>
</dbReference>
<sequence>MPLHHSPSPFILIWTSILIPFLTYDSAYIFLRPHSFSGGAYAHYFSHMREGAAVDKLYSEAAWRAGDDGAIVAQGVLACVEVGLFCLYLGLVVRSVGAGGLVRRQMVGGREGPWAVLVGFTAGVLDVIKTGHYFLREVSNGFRYTGHNEPHPLMTGWGIFMYLWMAMNCFVMVRFGRDILRGLNDGEGLSEQKKGK</sequence>
<feature type="transmembrane region" description="Helical" evidence="1">
    <location>
        <begin position="12"/>
        <end position="31"/>
    </location>
</feature>
<protein>
    <submittedName>
        <fullName evidence="2">Uncharacterized protein</fullName>
    </submittedName>
</protein>
<dbReference type="EMBL" id="ML978298">
    <property type="protein sequence ID" value="KAF2024353.1"/>
    <property type="molecule type" value="Genomic_DNA"/>
</dbReference>
<reference evidence="2" key="1">
    <citation type="journal article" date="2020" name="Stud. Mycol.">
        <title>101 Dothideomycetes genomes: a test case for predicting lifestyles and emergence of pathogens.</title>
        <authorList>
            <person name="Haridas S."/>
            <person name="Albert R."/>
            <person name="Binder M."/>
            <person name="Bloem J."/>
            <person name="Labutti K."/>
            <person name="Salamov A."/>
            <person name="Andreopoulos B."/>
            <person name="Baker S."/>
            <person name="Barry K."/>
            <person name="Bills G."/>
            <person name="Bluhm B."/>
            <person name="Cannon C."/>
            <person name="Castanera R."/>
            <person name="Culley D."/>
            <person name="Daum C."/>
            <person name="Ezra D."/>
            <person name="Gonzalez J."/>
            <person name="Henrissat B."/>
            <person name="Kuo A."/>
            <person name="Liang C."/>
            <person name="Lipzen A."/>
            <person name="Lutzoni F."/>
            <person name="Magnuson J."/>
            <person name="Mondo S."/>
            <person name="Nolan M."/>
            <person name="Ohm R."/>
            <person name="Pangilinan J."/>
            <person name="Park H.-J."/>
            <person name="Ramirez L."/>
            <person name="Alfaro M."/>
            <person name="Sun H."/>
            <person name="Tritt A."/>
            <person name="Yoshinaga Y."/>
            <person name="Zwiers L.-H."/>
            <person name="Turgeon B."/>
            <person name="Goodwin S."/>
            <person name="Spatafora J."/>
            <person name="Crous P."/>
            <person name="Grigoriev I."/>
        </authorList>
    </citation>
    <scope>NUCLEOTIDE SEQUENCE</scope>
    <source>
        <strain evidence="2">CBS 110217</strain>
    </source>
</reference>
<evidence type="ECO:0000313" key="3">
    <source>
        <dbReference type="Proteomes" id="UP000799777"/>
    </source>
</evidence>
<dbReference type="OrthoDB" id="60858at2759"/>
<keyword evidence="1" id="KW-0472">Membrane</keyword>
<gene>
    <name evidence="2" type="ORF">EK21DRAFT_78881</name>
</gene>
<name>A0A9P4GX78_9PLEO</name>
<dbReference type="AlphaFoldDB" id="A0A9P4GX78"/>
<evidence type="ECO:0000256" key="1">
    <source>
        <dbReference type="SAM" id="Phobius"/>
    </source>
</evidence>
<comment type="caution">
    <text evidence="2">The sequence shown here is derived from an EMBL/GenBank/DDBJ whole genome shotgun (WGS) entry which is preliminary data.</text>
</comment>
<organism evidence="2 3">
    <name type="scientific">Setomelanomma holmii</name>
    <dbReference type="NCBI Taxonomy" id="210430"/>
    <lineage>
        <taxon>Eukaryota</taxon>
        <taxon>Fungi</taxon>
        <taxon>Dikarya</taxon>
        <taxon>Ascomycota</taxon>
        <taxon>Pezizomycotina</taxon>
        <taxon>Dothideomycetes</taxon>
        <taxon>Pleosporomycetidae</taxon>
        <taxon>Pleosporales</taxon>
        <taxon>Pleosporineae</taxon>
        <taxon>Phaeosphaeriaceae</taxon>
        <taxon>Setomelanomma</taxon>
    </lineage>
</organism>
<keyword evidence="1" id="KW-1133">Transmembrane helix</keyword>
<dbReference type="Proteomes" id="UP000799777">
    <property type="component" value="Unassembled WGS sequence"/>
</dbReference>
<feature type="transmembrane region" description="Helical" evidence="1">
    <location>
        <begin position="155"/>
        <end position="173"/>
    </location>
</feature>
<dbReference type="PANTHER" id="PTHR37919">
    <property type="entry name" value="PROTEIN CBG05606"/>
    <property type="match status" value="1"/>
</dbReference>
<feature type="transmembrane region" description="Helical" evidence="1">
    <location>
        <begin position="114"/>
        <end position="135"/>
    </location>
</feature>
<proteinExistence type="predicted"/>
<accession>A0A9P4GX78</accession>
<feature type="transmembrane region" description="Helical" evidence="1">
    <location>
        <begin position="71"/>
        <end position="93"/>
    </location>
</feature>